<dbReference type="EMBL" id="PQXM01000413">
    <property type="protein sequence ID" value="TGO72819.1"/>
    <property type="molecule type" value="Genomic_DNA"/>
</dbReference>
<evidence type="ECO:0000313" key="3">
    <source>
        <dbReference type="Proteomes" id="UP000297229"/>
    </source>
</evidence>
<gene>
    <name evidence="2" type="ORF">BELL_0415g00050</name>
</gene>
<dbReference type="Proteomes" id="UP000297229">
    <property type="component" value="Unassembled WGS sequence"/>
</dbReference>
<feature type="compositionally biased region" description="Basic and acidic residues" evidence="1">
    <location>
        <begin position="14"/>
        <end position="34"/>
    </location>
</feature>
<reference evidence="2 3" key="1">
    <citation type="submission" date="2017-12" db="EMBL/GenBank/DDBJ databases">
        <title>Comparative genomics of Botrytis spp.</title>
        <authorList>
            <person name="Valero-Jimenez C.A."/>
            <person name="Tapia P."/>
            <person name="Veloso J."/>
            <person name="Silva-Moreno E."/>
            <person name="Staats M."/>
            <person name="Valdes J.H."/>
            <person name="Van Kan J.A.L."/>
        </authorList>
    </citation>
    <scope>NUCLEOTIDE SEQUENCE [LARGE SCALE GENOMIC DNA]</scope>
    <source>
        <strain evidence="2 3">Be9601</strain>
    </source>
</reference>
<sequence length="90" mass="10039">MSRSSADEIKAVLESTFAEKPRGRQGEPKMRSRAPENYTFPAEASNDFLIRWENNRLCIISAEYTTAVGILRTWQSRAGAKSCLDISAQG</sequence>
<accession>A0A4Z1JGJ3</accession>
<comment type="caution">
    <text evidence="2">The sequence shown here is derived from an EMBL/GenBank/DDBJ whole genome shotgun (WGS) entry which is preliminary data.</text>
</comment>
<dbReference type="AlphaFoldDB" id="A0A4Z1JGJ3"/>
<keyword evidence="3" id="KW-1185">Reference proteome</keyword>
<organism evidence="2 3">
    <name type="scientific">Botrytis elliptica</name>
    <dbReference type="NCBI Taxonomy" id="278938"/>
    <lineage>
        <taxon>Eukaryota</taxon>
        <taxon>Fungi</taxon>
        <taxon>Dikarya</taxon>
        <taxon>Ascomycota</taxon>
        <taxon>Pezizomycotina</taxon>
        <taxon>Leotiomycetes</taxon>
        <taxon>Helotiales</taxon>
        <taxon>Sclerotiniaceae</taxon>
        <taxon>Botrytis</taxon>
    </lineage>
</organism>
<protein>
    <submittedName>
        <fullName evidence="2">Uncharacterized protein</fullName>
    </submittedName>
</protein>
<evidence type="ECO:0000313" key="2">
    <source>
        <dbReference type="EMBL" id="TGO72819.1"/>
    </source>
</evidence>
<name>A0A4Z1JGJ3_9HELO</name>
<evidence type="ECO:0000256" key="1">
    <source>
        <dbReference type="SAM" id="MobiDB-lite"/>
    </source>
</evidence>
<feature type="region of interest" description="Disordered" evidence="1">
    <location>
        <begin position="14"/>
        <end position="37"/>
    </location>
</feature>
<proteinExistence type="predicted"/>